<evidence type="ECO:0000313" key="1">
    <source>
        <dbReference type="EMBL" id="SZX64157.1"/>
    </source>
</evidence>
<dbReference type="AlphaFoldDB" id="A0A383VF53"/>
<proteinExistence type="predicted"/>
<protein>
    <submittedName>
        <fullName evidence="1">Uncharacterized protein</fullName>
    </submittedName>
</protein>
<dbReference type="EMBL" id="FNXT01000373">
    <property type="protein sequence ID" value="SZX64157.1"/>
    <property type="molecule type" value="Genomic_DNA"/>
</dbReference>
<dbReference type="STRING" id="3088.A0A383VF53"/>
<dbReference type="Proteomes" id="UP000256970">
    <property type="component" value="Unassembled WGS sequence"/>
</dbReference>
<dbReference type="EMBL" id="FNXT01000900">
    <property type="protein sequence ID" value="SZX69079.1"/>
    <property type="molecule type" value="Genomic_DNA"/>
</dbReference>
<name>A0A383VF53_TETOB</name>
<accession>A0A383VF53</accession>
<evidence type="ECO:0000313" key="3">
    <source>
        <dbReference type="Proteomes" id="UP000256970"/>
    </source>
</evidence>
<gene>
    <name evidence="1" type="ORF">BQ4739_LOCUS4678</name>
    <name evidence="2" type="ORF">BQ4739_LOCUS9383</name>
</gene>
<sequence>MPYTFQQKVPMETFLGTTLQPEQLTLQQLWKQPPEGSFESVVAKANFTSRAAREAAQRLIKRLKDKDVYMLEKLLQPKINVWSAAIGEAFLAPYDLNSEASTWTAAGTVGSVHKALADLPADVDVYTYKPDGAAAAGGRDPRPFPIFSASIMRENATVRYYPYEFTPLYAGCPAVFTDTQPILGGGFTDPLGINTNQPNPRAQIPLKIQQALAKPAGSSAAAAAAEAAVNATAAAARSQRLMQLLPLSVSAQSEHLVPLKMVAGMSSAALANARQMVKLRDPYTLAATTETLRYWNQVDLSGGEKLPFGDGAGADNTAITPLLRRKVPKIIAIVAAIKSATDMTAEQWAGNQWETAGLFGVCPPGHGRNFERFAESYEAVDIFNKRSKVFASEGFYELYAAMRKSVEAGGPAHHLATYDVLDNPYEGVPGGWKVQILWVVTQPQRAWEKRLPASVSALISAARSLNPPTDNSRITGGIQTAGEMILSLVSNIVSKAGEGTWLGEQDVLGLAKYPFVPTFTANFSPLLTQLLTQQASWQMLQLAPQLQQLLQS</sequence>
<organism evidence="1 3">
    <name type="scientific">Tetradesmus obliquus</name>
    <name type="common">Green alga</name>
    <name type="synonym">Acutodesmus obliquus</name>
    <dbReference type="NCBI Taxonomy" id="3088"/>
    <lineage>
        <taxon>Eukaryota</taxon>
        <taxon>Viridiplantae</taxon>
        <taxon>Chlorophyta</taxon>
        <taxon>core chlorophytes</taxon>
        <taxon>Chlorophyceae</taxon>
        <taxon>CS clade</taxon>
        <taxon>Sphaeropleales</taxon>
        <taxon>Scenedesmaceae</taxon>
        <taxon>Tetradesmus</taxon>
    </lineage>
</organism>
<keyword evidence="3" id="KW-1185">Reference proteome</keyword>
<evidence type="ECO:0000313" key="2">
    <source>
        <dbReference type="EMBL" id="SZX69079.1"/>
    </source>
</evidence>
<reference evidence="1 3" key="1">
    <citation type="submission" date="2016-10" db="EMBL/GenBank/DDBJ databases">
        <authorList>
            <person name="Cai Z."/>
        </authorList>
    </citation>
    <scope>NUCLEOTIDE SEQUENCE [LARGE SCALE GENOMIC DNA]</scope>
</reference>